<keyword evidence="2" id="KW-1133">Transmembrane helix</keyword>
<organism evidence="3 4">
    <name type="scientific">Apodospora peruviana</name>
    <dbReference type="NCBI Taxonomy" id="516989"/>
    <lineage>
        <taxon>Eukaryota</taxon>
        <taxon>Fungi</taxon>
        <taxon>Dikarya</taxon>
        <taxon>Ascomycota</taxon>
        <taxon>Pezizomycotina</taxon>
        <taxon>Sordariomycetes</taxon>
        <taxon>Sordariomycetidae</taxon>
        <taxon>Sordariales</taxon>
        <taxon>Lasiosphaeriaceae</taxon>
        <taxon>Apodospora</taxon>
    </lineage>
</organism>
<accession>A0AAE0IHA0</accession>
<feature type="region of interest" description="Disordered" evidence="1">
    <location>
        <begin position="1"/>
        <end position="87"/>
    </location>
</feature>
<keyword evidence="4" id="KW-1185">Reference proteome</keyword>
<comment type="caution">
    <text evidence="3">The sequence shown here is derived from an EMBL/GenBank/DDBJ whole genome shotgun (WGS) entry which is preliminary data.</text>
</comment>
<dbReference type="EMBL" id="JAUEDM010000002">
    <property type="protein sequence ID" value="KAK3324893.1"/>
    <property type="molecule type" value="Genomic_DNA"/>
</dbReference>
<dbReference type="Proteomes" id="UP001283341">
    <property type="component" value="Unassembled WGS sequence"/>
</dbReference>
<feature type="transmembrane region" description="Helical" evidence="2">
    <location>
        <begin position="96"/>
        <end position="118"/>
    </location>
</feature>
<reference evidence="3" key="2">
    <citation type="submission" date="2023-06" db="EMBL/GenBank/DDBJ databases">
        <authorList>
            <consortium name="Lawrence Berkeley National Laboratory"/>
            <person name="Haridas S."/>
            <person name="Hensen N."/>
            <person name="Bonometti L."/>
            <person name="Westerberg I."/>
            <person name="Brannstrom I.O."/>
            <person name="Guillou S."/>
            <person name="Cros-Aarteil S."/>
            <person name="Calhoun S."/>
            <person name="Kuo A."/>
            <person name="Mondo S."/>
            <person name="Pangilinan J."/>
            <person name="Riley R."/>
            <person name="Labutti K."/>
            <person name="Andreopoulos B."/>
            <person name="Lipzen A."/>
            <person name="Chen C."/>
            <person name="Yanf M."/>
            <person name="Daum C."/>
            <person name="Ng V."/>
            <person name="Clum A."/>
            <person name="Steindorff A."/>
            <person name="Ohm R."/>
            <person name="Martin F."/>
            <person name="Silar P."/>
            <person name="Natvig D."/>
            <person name="Lalanne C."/>
            <person name="Gautier V."/>
            <person name="Ament-Velasquez S.L."/>
            <person name="Kruys A."/>
            <person name="Hutchinson M.I."/>
            <person name="Powell A.J."/>
            <person name="Barry K."/>
            <person name="Miller A.N."/>
            <person name="Grigoriev I.V."/>
            <person name="Debuchy R."/>
            <person name="Gladieux P."/>
            <person name="Thoren M.H."/>
            <person name="Johannesson H."/>
        </authorList>
    </citation>
    <scope>NUCLEOTIDE SEQUENCE</scope>
    <source>
        <strain evidence="3">CBS 118394</strain>
    </source>
</reference>
<gene>
    <name evidence="3" type="ORF">B0H66DRAFT_636428</name>
</gene>
<protein>
    <submittedName>
        <fullName evidence="3">Uncharacterized protein</fullName>
    </submittedName>
</protein>
<evidence type="ECO:0000313" key="3">
    <source>
        <dbReference type="EMBL" id="KAK3324893.1"/>
    </source>
</evidence>
<feature type="compositionally biased region" description="Low complexity" evidence="1">
    <location>
        <begin position="39"/>
        <end position="64"/>
    </location>
</feature>
<feature type="compositionally biased region" description="Polar residues" evidence="1">
    <location>
        <begin position="65"/>
        <end position="87"/>
    </location>
</feature>
<reference evidence="3" key="1">
    <citation type="journal article" date="2023" name="Mol. Phylogenet. Evol.">
        <title>Genome-scale phylogeny and comparative genomics of the fungal order Sordariales.</title>
        <authorList>
            <person name="Hensen N."/>
            <person name="Bonometti L."/>
            <person name="Westerberg I."/>
            <person name="Brannstrom I.O."/>
            <person name="Guillou S."/>
            <person name="Cros-Aarteil S."/>
            <person name="Calhoun S."/>
            <person name="Haridas S."/>
            <person name="Kuo A."/>
            <person name="Mondo S."/>
            <person name="Pangilinan J."/>
            <person name="Riley R."/>
            <person name="LaButti K."/>
            <person name="Andreopoulos B."/>
            <person name="Lipzen A."/>
            <person name="Chen C."/>
            <person name="Yan M."/>
            <person name="Daum C."/>
            <person name="Ng V."/>
            <person name="Clum A."/>
            <person name="Steindorff A."/>
            <person name="Ohm R.A."/>
            <person name="Martin F."/>
            <person name="Silar P."/>
            <person name="Natvig D.O."/>
            <person name="Lalanne C."/>
            <person name="Gautier V."/>
            <person name="Ament-Velasquez S.L."/>
            <person name="Kruys A."/>
            <person name="Hutchinson M.I."/>
            <person name="Powell A.J."/>
            <person name="Barry K."/>
            <person name="Miller A.N."/>
            <person name="Grigoriev I.V."/>
            <person name="Debuchy R."/>
            <person name="Gladieux P."/>
            <person name="Hiltunen Thoren M."/>
            <person name="Johannesson H."/>
        </authorList>
    </citation>
    <scope>NUCLEOTIDE SEQUENCE</scope>
    <source>
        <strain evidence="3">CBS 118394</strain>
    </source>
</reference>
<keyword evidence="2" id="KW-0812">Transmembrane</keyword>
<keyword evidence="2" id="KW-0472">Membrane</keyword>
<sequence length="202" mass="21237">MADVQTPVPPVGVDSLPPTTSPPRSPLPTLSGKVTIIRTTELPTLSKSTTSSSTSQPTGLPTLSKPINGTTEPTFPQASNSPADRNDAAHTSTGTIVGVVVGAALGILVCVALVTIFWKRMKRRKDTRDKNNRADGTGGPGLPELHGNAATILEKDSSAIHEKDSTAILEKDSIPVFCNEEAPRKMQLTAVEMDASQEVFAV</sequence>
<evidence type="ECO:0000313" key="4">
    <source>
        <dbReference type="Proteomes" id="UP001283341"/>
    </source>
</evidence>
<proteinExistence type="predicted"/>
<evidence type="ECO:0000256" key="1">
    <source>
        <dbReference type="SAM" id="MobiDB-lite"/>
    </source>
</evidence>
<evidence type="ECO:0000256" key="2">
    <source>
        <dbReference type="SAM" id="Phobius"/>
    </source>
</evidence>
<dbReference type="AlphaFoldDB" id="A0AAE0IHA0"/>
<feature type="region of interest" description="Disordered" evidence="1">
    <location>
        <begin position="124"/>
        <end position="146"/>
    </location>
</feature>
<name>A0AAE0IHA0_9PEZI</name>